<dbReference type="EMBL" id="CAJZCX010000005">
    <property type="protein sequence ID" value="CAG9474664.1"/>
    <property type="molecule type" value="Genomic_DNA"/>
</dbReference>
<dbReference type="Proteomes" id="UP000779233">
    <property type="component" value="Unassembled WGS sequence"/>
</dbReference>
<reference evidence="2" key="1">
    <citation type="submission" date="2021-09" db="EMBL/GenBank/DDBJ databases">
        <authorList>
            <consortium name="Pathogen Informatics"/>
        </authorList>
    </citation>
    <scope>NUCLEOTIDE SEQUENCE</scope>
    <source>
        <strain evidence="2">PvW1</strain>
    </source>
</reference>
<dbReference type="Pfam" id="PF05795">
    <property type="entry name" value="Plasmodium_Vir"/>
    <property type="match status" value="1"/>
</dbReference>
<feature type="region of interest" description="Disordered" evidence="1">
    <location>
        <begin position="220"/>
        <end position="249"/>
    </location>
</feature>
<sequence length="286" mass="33057">MFLYIFFIDIFIKNDVLEDLCAKFKCFYRLLFDPLGVNAYKNKENSEYLNFWLNKEFKKANISSISVPEFYSKLKFYDRSFDSGNKLQQKMFVFGKEELEHMNTLYDMHNIYNTIISLHAEDKKTCHEYSEECVEKYTDSIGNCSNIKFTNFCKALKSFKEKYDKINSVPMGICKGKNILPLPPEQIQLEEKVLDTELLGGEQKQSLADISPQLLEIPSRETSVNSVQTGRGDSVQEERGDSLPETLGDTQQHLSLSVEGKQTDNYNRVVSVFSNRSLVKSSIRKK</sequence>
<organism evidence="2 3">
    <name type="scientific">Plasmodium vivax</name>
    <name type="common">malaria parasite P. vivax</name>
    <dbReference type="NCBI Taxonomy" id="5855"/>
    <lineage>
        <taxon>Eukaryota</taxon>
        <taxon>Sar</taxon>
        <taxon>Alveolata</taxon>
        <taxon>Apicomplexa</taxon>
        <taxon>Aconoidasida</taxon>
        <taxon>Haemosporida</taxon>
        <taxon>Plasmodiidae</taxon>
        <taxon>Plasmodium</taxon>
        <taxon>Plasmodium (Plasmodium)</taxon>
    </lineage>
</organism>
<name>A0A8S4H885_PLAVI</name>
<protein>
    <submittedName>
        <fullName evidence="2">(malaria parasite P. vivax) hypothetical protein</fullName>
    </submittedName>
</protein>
<dbReference type="InterPro" id="IPR008780">
    <property type="entry name" value="Plasmodium_Vir"/>
</dbReference>
<gene>
    <name evidence="2" type="ORF">PVW1_100022500</name>
</gene>
<accession>A0A8S4H885</accession>
<evidence type="ECO:0000256" key="1">
    <source>
        <dbReference type="SAM" id="MobiDB-lite"/>
    </source>
</evidence>
<comment type="caution">
    <text evidence="2">The sequence shown here is derived from an EMBL/GenBank/DDBJ whole genome shotgun (WGS) entry which is preliminary data.</text>
</comment>
<evidence type="ECO:0000313" key="3">
    <source>
        <dbReference type="Proteomes" id="UP000779233"/>
    </source>
</evidence>
<evidence type="ECO:0000313" key="2">
    <source>
        <dbReference type="EMBL" id="CAG9474664.1"/>
    </source>
</evidence>
<feature type="compositionally biased region" description="Polar residues" evidence="1">
    <location>
        <begin position="220"/>
        <end position="231"/>
    </location>
</feature>
<proteinExistence type="predicted"/>
<dbReference type="AlphaFoldDB" id="A0A8S4H885"/>